<evidence type="ECO:0000313" key="6">
    <source>
        <dbReference type="EMBL" id="PNT77362.1"/>
    </source>
</evidence>
<feature type="compositionally biased region" description="Polar residues" evidence="4">
    <location>
        <begin position="250"/>
        <end position="261"/>
    </location>
</feature>
<keyword evidence="2 3" id="KW-0539">Nucleus</keyword>
<dbReference type="Pfam" id="PF08711">
    <property type="entry name" value="Med26"/>
    <property type="match status" value="1"/>
</dbReference>
<evidence type="ECO:0000256" key="1">
    <source>
        <dbReference type="ARBA" id="ARBA00004123"/>
    </source>
</evidence>
<dbReference type="GO" id="GO:0005634">
    <property type="term" value="C:nucleus"/>
    <property type="evidence" value="ECO:0007669"/>
    <property type="project" value="UniProtKB-SubCell"/>
</dbReference>
<dbReference type="EnsemblPlants" id="PNT77362">
    <property type="protein sequence ID" value="PNT77362"/>
    <property type="gene ID" value="BRADI_1g61670v3"/>
</dbReference>
<dbReference type="Gene3D" id="1.20.930.10">
    <property type="entry name" value="Conserved domain common to transcription factors TFIIS, elongin A, CRSP70"/>
    <property type="match status" value="1"/>
</dbReference>
<dbReference type="PANTHER" id="PTHR46554">
    <property type="entry name" value="MEDIATOR OF RNA POLYMERASE II TRANSCRIPTION SUBUNIT 26A-RELATED"/>
    <property type="match status" value="1"/>
</dbReference>
<evidence type="ECO:0000313" key="7">
    <source>
        <dbReference type="EnsemblPlants" id="PNT77362"/>
    </source>
</evidence>
<sequence>MAPPPQSLEYWRVFFNSSRASIFDAIDAAIRVAAADNPDGLRARRDAIAQRLYTVLPRATEEAVLAADISPPLLPEGPAVAPHRDSDDPVVAEAIRVKVALSRNKQKSEDELLDLLRRLQLLKFTVDTIKVTDIVKAVQPLRNHVSKKIRELARSLIEGWQAEVNESTNNEAATIDHTPRSMDPSCLEQEEGGLPCPPMDEAALFVKPCTFVDLSEFFDGIDDDGRENCRMLDHSVVRQSQLPGWRSRHQSTAEAQRTPSNAAFGPGRPPRLHSEPLGSIVSPKQREGISHSSTQCDQNSVKAKLDFANNTKLEGTKRKLQDAYQEDNDAKMQRTIKLLDPQDLPKQERRRQLNGKPRNNSTSNIRNRIGGVSVASIRLH</sequence>
<dbReference type="Proteomes" id="UP000008810">
    <property type="component" value="Chromosome 1"/>
</dbReference>
<feature type="region of interest" description="Disordered" evidence="4">
    <location>
        <begin position="240"/>
        <end position="279"/>
    </location>
</feature>
<dbReference type="STRING" id="15368.A0A2K2DSW8"/>
<proteinExistence type="predicted"/>
<feature type="compositionally biased region" description="Low complexity" evidence="4">
    <location>
        <begin position="358"/>
        <end position="369"/>
    </location>
</feature>
<dbReference type="InterPro" id="IPR017923">
    <property type="entry name" value="TFIIS_N"/>
</dbReference>
<reference evidence="6 7" key="1">
    <citation type="journal article" date="2010" name="Nature">
        <title>Genome sequencing and analysis of the model grass Brachypodium distachyon.</title>
        <authorList>
            <consortium name="International Brachypodium Initiative"/>
        </authorList>
    </citation>
    <scope>NUCLEOTIDE SEQUENCE [LARGE SCALE GENOMIC DNA]</scope>
    <source>
        <strain evidence="6 7">Bd21</strain>
    </source>
</reference>
<dbReference type="OrthoDB" id="44867at2759"/>
<evidence type="ECO:0000256" key="4">
    <source>
        <dbReference type="SAM" id="MobiDB-lite"/>
    </source>
</evidence>
<reference evidence="7" key="3">
    <citation type="submission" date="2018-08" db="UniProtKB">
        <authorList>
            <consortium name="EnsemblPlants"/>
        </authorList>
    </citation>
    <scope>IDENTIFICATION</scope>
    <source>
        <strain evidence="7">cv. Bd21</strain>
    </source>
</reference>
<gene>
    <name evidence="6" type="ORF">BRADI_1g61670v3</name>
</gene>
<dbReference type="InterPro" id="IPR003617">
    <property type="entry name" value="TFIIS/CRSP70_N_sub"/>
</dbReference>
<organism evidence="6">
    <name type="scientific">Brachypodium distachyon</name>
    <name type="common">Purple false brome</name>
    <name type="synonym">Trachynia distachya</name>
    <dbReference type="NCBI Taxonomy" id="15368"/>
    <lineage>
        <taxon>Eukaryota</taxon>
        <taxon>Viridiplantae</taxon>
        <taxon>Streptophyta</taxon>
        <taxon>Embryophyta</taxon>
        <taxon>Tracheophyta</taxon>
        <taxon>Spermatophyta</taxon>
        <taxon>Magnoliopsida</taxon>
        <taxon>Liliopsida</taxon>
        <taxon>Poales</taxon>
        <taxon>Poaceae</taxon>
        <taxon>BOP clade</taxon>
        <taxon>Pooideae</taxon>
        <taxon>Stipodae</taxon>
        <taxon>Brachypodieae</taxon>
        <taxon>Brachypodium</taxon>
    </lineage>
</organism>
<feature type="domain" description="TFIIS N-terminal" evidence="5">
    <location>
        <begin position="93"/>
        <end position="167"/>
    </location>
</feature>
<reference evidence="6" key="2">
    <citation type="submission" date="2017-06" db="EMBL/GenBank/DDBJ databases">
        <title>WGS assembly of Brachypodium distachyon.</title>
        <authorList>
            <consortium name="The International Brachypodium Initiative"/>
            <person name="Lucas S."/>
            <person name="Harmon-Smith M."/>
            <person name="Lail K."/>
            <person name="Tice H."/>
            <person name="Grimwood J."/>
            <person name="Bruce D."/>
            <person name="Barry K."/>
            <person name="Shu S."/>
            <person name="Lindquist E."/>
            <person name="Wang M."/>
            <person name="Pitluck S."/>
            <person name="Vogel J.P."/>
            <person name="Garvin D.F."/>
            <person name="Mockler T.C."/>
            <person name="Schmutz J."/>
            <person name="Rokhsar D."/>
            <person name="Bevan M.W."/>
        </authorList>
    </citation>
    <scope>NUCLEOTIDE SEQUENCE</scope>
    <source>
        <strain evidence="6">Bd21</strain>
    </source>
</reference>
<feature type="region of interest" description="Disordered" evidence="4">
    <location>
        <begin position="340"/>
        <end position="380"/>
    </location>
</feature>
<accession>A0A2K2DSW8</accession>
<dbReference type="EMBL" id="CM000880">
    <property type="protein sequence ID" value="PNT77362.1"/>
    <property type="molecule type" value="Genomic_DNA"/>
</dbReference>
<dbReference type="InterPro" id="IPR035441">
    <property type="entry name" value="TFIIS/LEDGF_dom_sf"/>
</dbReference>
<dbReference type="SUPFAM" id="SSF47676">
    <property type="entry name" value="Conserved domain common to transcription factors TFIIS, elongin A, CRSP70"/>
    <property type="match status" value="1"/>
</dbReference>
<dbReference type="AlphaFoldDB" id="A0A2K2DSW8"/>
<evidence type="ECO:0000259" key="5">
    <source>
        <dbReference type="PROSITE" id="PS51319"/>
    </source>
</evidence>
<keyword evidence="8" id="KW-1185">Reference proteome</keyword>
<evidence type="ECO:0000256" key="2">
    <source>
        <dbReference type="ARBA" id="ARBA00023242"/>
    </source>
</evidence>
<dbReference type="Gramene" id="PNT77362">
    <property type="protein sequence ID" value="PNT77362"/>
    <property type="gene ID" value="BRADI_1g61670v3"/>
</dbReference>
<evidence type="ECO:0000313" key="8">
    <source>
        <dbReference type="Proteomes" id="UP000008810"/>
    </source>
</evidence>
<protein>
    <recommendedName>
        <fullName evidence="5">TFIIS N-terminal domain-containing protein</fullName>
    </recommendedName>
</protein>
<dbReference type="SMART" id="SM00509">
    <property type="entry name" value="TFS2N"/>
    <property type="match status" value="1"/>
</dbReference>
<dbReference type="PROSITE" id="PS51319">
    <property type="entry name" value="TFIIS_N"/>
    <property type="match status" value="1"/>
</dbReference>
<dbReference type="InParanoid" id="A0A2K2DSW8"/>
<comment type="subcellular location">
    <subcellularLocation>
        <location evidence="1 3">Nucleus</location>
    </subcellularLocation>
</comment>
<name>A0A2K2DSW8_BRADI</name>
<dbReference type="PANTHER" id="PTHR46554:SF1">
    <property type="entry name" value="MEDIATOR OF RNA POLYMERASE II TRANSCRIPTION SUBUNIT 26B-RELATED"/>
    <property type="match status" value="1"/>
</dbReference>
<evidence type="ECO:0000256" key="3">
    <source>
        <dbReference type="PROSITE-ProRule" id="PRU00649"/>
    </source>
</evidence>